<dbReference type="RefSeq" id="WP_072332337.1">
    <property type="nucleotide sequence ID" value="NZ_LT630450.1"/>
</dbReference>
<proteinExistence type="predicted"/>
<accession>A0A1K1LC40</accession>
<name>A0A1K1LC40_9BACT</name>
<sequence length="496" mass="53853">MTPARDWLRSRCPDALAAFEQAGAQRLAGYAAGFGADTALPRPPQAADDLVELAATTCARLYSPDLGRALRRELESDSHALTANHHGVDFHPEFFQGDLLFAMSCRHAVPLFNCGAVPANNVAYPRGILLGRGTPGEAGFHSRRLPILPGRDRHGLISVRPAFTAAGIALPSRLPGQPDDLHALDRLVQAVYRHPRVLAQRTFRDQASLMNALLWRQVIPESCDIPPLVSLDMQWLCGRLITADLERPGSLVRQLLLHPPLTAAVWDALNGQRACWTGDAQGLQRGTFLFWGVDGKGRALALRPARDFRALVAARNDGWRLPLDAPSLDRALTEERILPSLFLYFTTVTAARGLRCAGGIFQTSYLPRMIRGICTALRHCGADGLAARITGAFRPCPPCTGLLPLRLPCPDGPLRQTGRGAGAADLWLAGGLSPDLWQALRHSRVDHALAASLPYHYEDLAGQEMQPLLLDSLLQQAPPAGSLPFLAPFTPEMPHA</sequence>
<protein>
    <submittedName>
        <fullName evidence="1">Uncharacterized protein</fullName>
    </submittedName>
</protein>
<dbReference type="Proteomes" id="UP000186323">
    <property type="component" value="Chromosome I"/>
</dbReference>
<evidence type="ECO:0000313" key="1">
    <source>
        <dbReference type="EMBL" id="SFV72273.1"/>
    </source>
</evidence>
<dbReference type="KEGG" id="dpg:DESPIGER_0383"/>
<evidence type="ECO:0000313" key="2">
    <source>
        <dbReference type="Proteomes" id="UP000186323"/>
    </source>
</evidence>
<organism evidence="1 2">
    <name type="scientific">Desulfovibrio piger</name>
    <dbReference type="NCBI Taxonomy" id="901"/>
    <lineage>
        <taxon>Bacteria</taxon>
        <taxon>Pseudomonadati</taxon>
        <taxon>Thermodesulfobacteriota</taxon>
        <taxon>Desulfovibrionia</taxon>
        <taxon>Desulfovibrionales</taxon>
        <taxon>Desulfovibrionaceae</taxon>
        <taxon>Desulfovibrio</taxon>
    </lineage>
</organism>
<dbReference type="AlphaFoldDB" id="A0A1K1LC40"/>
<keyword evidence="2" id="KW-1185">Reference proteome</keyword>
<gene>
    <name evidence="1" type="ORF">DESPIGER_0383</name>
</gene>
<dbReference type="EMBL" id="LT630450">
    <property type="protein sequence ID" value="SFV72273.1"/>
    <property type="molecule type" value="Genomic_DNA"/>
</dbReference>
<reference evidence="2" key="1">
    <citation type="submission" date="2016-10" db="EMBL/GenBank/DDBJ databases">
        <authorList>
            <person name="Wegmann U."/>
        </authorList>
    </citation>
    <scope>NUCLEOTIDE SEQUENCE [LARGE SCALE GENOMIC DNA]</scope>
</reference>